<name>A0A8J5QUC8_9HYME</name>
<evidence type="ECO:0000313" key="2">
    <source>
        <dbReference type="Proteomes" id="UP000729913"/>
    </source>
</evidence>
<organism evidence="1 2">
    <name type="scientific">Cotesia typhae</name>
    <dbReference type="NCBI Taxonomy" id="2053667"/>
    <lineage>
        <taxon>Eukaryota</taxon>
        <taxon>Metazoa</taxon>
        <taxon>Ecdysozoa</taxon>
        <taxon>Arthropoda</taxon>
        <taxon>Hexapoda</taxon>
        <taxon>Insecta</taxon>
        <taxon>Pterygota</taxon>
        <taxon>Neoptera</taxon>
        <taxon>Endopterygota</taxon>
        <taxon>Hymenoptera</taxon>
        <taxon>Apocrita</taxon>
        <taxon>Ichneumonoidea</taxon>
        <taxon>Braconidae</taxon>
        <taxon>Microgastrinae</taxon>
        <taxon>Cotesia</taxon>
    </lineage>
</organism>
<dbReference type="InterPro" id="IPR047155">
    <property type="entry name" value="COMMD4/6/7/8"/>
</dbReference>
<dbReference type="Pfam" id="PF21672">
    <property type="entry name" value="COMM_HN"/>
    <property type="match status" value="1"/>
</dbReference>
<accession>A0A8J5QUC8</accession>
<dbReference type="PANTHER" id="PTHR16231">
    <property type="entry name" value="COMM DOMAIN-CONTAINING PROTEIN 4-8 FAMILY MEMBER"/>
    <property type="match status" value="1"/>
</dbReference>
<dbReference type="EMBL" id="JAAOIC020000072">
    <property type="protein sequence ID" value="KAG8033910.1"/>
    <property type="molecule type" value="Genomic_DNA"/>
</dbReference>
<dbReference type="AlphaFoldDB" id="A0A8J5QUC8"/>
<keyword evidence="2" id="KW-1185">Reference proteome</keyword>
<dbReference type="OrthoDB" id="284322at2759"/>
<reference evidence="1" key="1">
    <citation type="submission" date="2020-03" db="EMBL/GenBank/DDBJ databases">
        <authorList>
            <person name="Chebbi M.A."/>
            <person name="Drezen J.M."/>
        </authorList>
    </citation>
    <scope>NUCLEOTIDE SEQUENCE</scope>
    <source>
        <tissue evidence="1">Whole body</tissue>
    </source>
</reference>
<dbReference type="PANTHER" id="PTHR16231:SF4">
    <property type="entry name" value="COMM DOMAIN-CONTAINING PROTEIN 4"/>
    <property type="match status" value="1"/>
</dbReference>
<protein>
    <submittedName>
        <fullName evidence="1">Uncharacterized protein</fullName>
    </submittedName>
</protein>
<proteinExistence type="predicted"/>
<evidence type="ECO:0000313" key="1">
    <source>
        <dbReference type="EMBL" id="KAG8033910.1"/>
    </source>
</evidence>
<gene>
    <name evidence="1" type="ORF">G9C98_008391</name>
</gene>
<dbReference type="Proteomes" id="UP000729913">
    <property type="component" value="Unassembled WGS sequence"/>
</dbReference>
<sequence length="194" mass="21711">MSRMTSIKMKLLGALVVKSILSNGEIDEDKIKKLTQDAKLDWDDAMSIISALEMIITSSARYEVNADDLSSELQQLGLPKEHSIVIGRLHTDNYNQIHDHLLVQSLRLNALTSIDIETKKDETKNSVMVTMRLKIKKLDGDDEKVSINIPKDKLAVLIEDTSLYNYDLPKSKSPPMLKKSLTMIQSACKTPSAV</sequence>
<reference evidence="1" key="2">
    <citation type="submission" date="2021-04" db="EMBL/GenBank/DDBJ databases">
        <title>Genome-wide patterns of bracovirus chromosomal integration into multiple host tissues during parasitism.</title>
        <authorList>
            <person name="Chebbi M.A.C."/>
        </authorList>
    </citation>
    <scope>NUCLEOTIDE SEQUENCE</scope>
    <source>
        <tissue evidence="1">Whole body</tissue>
    </source>
</reference>
<comment type="caution">
    <text evidence="1">The sequence shown here is derived from an EMBL/GenBank/DDBJ whole genome shotgun (WGS) entry which is preliminary data.</text>
</comment>